<protein>
    <submittedName>
        <fullName evidence="1">Uncharacterized protein</fullName>
    </submittedName>
</protein>
<evidence type="ECO:0000313" key="1">
    <source>
        <dbReference type="EMBL" id="MBP0724790.1"/>
    </source>
</evidence>
<organism evidence="1 2">
    <name type="scientific">Gottfriedia endophytica</name>
    <dbReference type="NCBI Taxonomy" id="2820819"/>
    <lineage>
        <taxon>Bacteria</taxon>
        <taxon>Bacillati</taxon>
        <taxon>Bacillota</taxon>
        <taxon>Bacilli</taxon>
        <taxon>Bacillales</taxon>
        <taxon>Bacillaceae</taxon>
        <taxon>Gottfriedia</taxon>
    </lineage>
</organism>
<gene>
    <name evidence="1" type="ORF">J5Y03_06250</name>
</gene>
<dbReference type="Proteomes" id="UP000682134">
    <property type="component" value="Unassembled WGS sequence"/>
</dbReference>
<dbReference type="EMBL" id="JAGIYQ010000003">
    <property type="protein sequence ID" value="MBP0724790.1"/>
    <property type="molecule type" value="Genomic_DNA"/>
</dbReference>
<reference evidence="1" key="1">
    <citation type="submission" date="2021-04" db="EMBL/GenBank/DDBJ databases">
        <title>Genome seq and assembly of Bacillus sp.</title>
        <authorList>
            <person name="Chhetri G."/>
        </authorList>
    </citation>
    <scope>NUCLEOTIDE SEQUENCE</scope>
    <source>
        <strain evidence="1">RG28</strain>
    </source>
</reference>
<evidence type="ECO:0000313" key="2">
    <source>
        <dbReference type="Proteomes" id="UP000682134"/>
    </source>
</evidence>
<name>A0A940SIA6_9BACI</name>
<proteinExistence type="predicted"/>
<dbReference type="AlphaFoldDB" id="A0A940SIA6"/>
<dbReference type="RefSeq" id="WP_209403662.1">
    <property type="nucleotide sequence ID" value="NZ_JAGIYQ010000003.1"/>
</dbReference>
<comment type="caution">
    <text evidence="1">The sequence shown here is derived from an EMBL/GenBank/DDBJ whole genome shotgun (WGS) entry which is preliminary data.</text>
</comment>
<accession>A0A940SIA6</accession>
<keyword evidence="2" id="KW-1185">Reference proteome</keyword>
<sequence>MLEAIWESFFQCLRFNKLIHSVEQKKVSGSYFIYIKEENEPIPINQYESLLKDCANQLISIYKVTYHINFVRKENNTIIFRHRFLVPQTKMFCCGNQCVDCIRFNKDYKVDKKS</sequence>